<dbReference type="GO" id="GO:0016705">
    <property type="term" value="F:oxidoreductase activity, acting on paired donors, with incorporation or reduction of molecular oxygen"/>
    <property type="evidence" value="ECO:0007669"/>
    <property type="project" value="InterPro"/>
</dbReference>
<evidence type="ECO:0000256" key="5">
    <source>
        <dbReference type="ARBA" id="ARBA00023004"/>
    </source>
</evidence>
<dbReference type="PANTHER" id="PTHR46206">
    <property type="entry name" value="CYTOCHROME P450"/>
    <property type="match status" value="1"/>
</dbReference>
<evidence type="ECO:0000313" key="8">
    <source>
        <dbReference type="EMBL" id="TVY78489.1"/>
    </source>
</evidence>
<comment type="caution">
    <text evidence="8">The sequence shown here is derived from an EMBL/GenBank/DDBJ whole genome shotgun (WGS) entry which is preliminary data.</text>
</comment>
<dbReference type="InterPro" id="IPR002403">
    <property type="entry name" value="Cyt_P450_E_grp-IV"/>
</dbReference>
<keyword evidence="6 7" id="KW-0349">Heme</keyword>
<dbReference type="GO" id="GO:0004497">
    <property type="term" value="F:monooxygenase activity"/>
    <property type="evidence" value="ECO:0007669"/>
    <property type="project" value="UniProtKB-KW"/>
</dbReference>
<dbReference type="OrthoDB" id="1844152at2759"/>
<dbReference type="PRINTS" id="PR00465">
    <property type="entry name" value="EP450IV"/>
</dbReference>
<dbReference type="Proteomes" id="UP000469558">
    <property type="component" value="Unassembled WGS sequence"/>
</dbReference>
<evidence type="ECO:0000256" key="3">
    <source>
        <dbReference type="ARBA" id="ARBA00022723"/>
    </source>
</evidence>
<feature type="non-terminal residue" evidence="8">
    <location>
        <position position="1"/>
    </location>
</feature>
<comment type="cofactor">
    <cofactor evidence="1 6">
        <name>heme</name>
        <dbReference type="ChEBI" id="CHEBI:30413"/>
    </cofactor>
</comment>
<protein>
    <submittedName>
        <fullName evidence="8">Cytochrome P450 monooxygenase ccsG</fullName>
    </submittedName>
</protein>
<evidence type="ECO:0000256" key="6">
    <source>
        <dbReference type="PIRSR" id="PIRSR602403-1"/>
    </source>
</evidence>
<feature type="binding site" description="axial binding residue" evidence="6">
    <location>
        <position position="412"/>
    </location>
    <ligand>
        <name>heme</name>
        <dbReference type="ChEBI" id="CHEBI:30413"/>
    </ligand>
    <ligandPart>
        <name>Fe</name>
        <dbReference type="ChEBI" id="CHEBI:18248"/>
    </ligandPart>
</feature>
<name>A0A8T9C420_9HELO</name>
<accession>A0A8T9C420</accession>
<proteinExistence type="inferred from homology"/>
<dbReference type="EMBL" id="QGMK01000753">
    <property type="protein sequence ID" value="TVY78489.1"/>
    <property type="molecule type" value="Genomic_DNA"/>
</dbReference>
<dbReference type="Pfam" id="PF00067">
    <property type="entry name" value="p450"/>
    <property type="match status" value="1"/>
</dbReference>
<sequence>ANMSVILYVAVVAIGAWLLYSKRASRPPKLNLPYLKFEGDNSAARYRSESESILKRGYERQSILTQIGGPGITEEVALAAREGLNRALGWFAGIVVREKRILTCGFSNSSLDRTSATGMYGCLCKRNATMPSMSACAIVGPELGGIDSEWQSLSMNYVAAALGAPGVVKRKYPRWLYWLSQYMNDGIKSMWKHRARARVILAPVLQSRIDATEKLKASGRKNPKGPRKYEDGVQWLLDAHTAHGKALTTDQLAQDLFVIMTASIHSTSGAGLAIIFDMLGHPDTLSNIIQEIQQIQSQLEGGVWTRRSLGDLRLLDSFMRESARVHALTHYTAAQRIPTAPWKFNDGLEIPAGTTMAFPSYHHNFDPAIHPNPETFDARRHLRKREGIDTHKFHFASASEDMLGWGVGRHACPGRFFAQETLNLLLIQLLTRYEFKYPDGTEEIPRFLPMNLFLVPNPALPILVKERTEIL</sequence>
<gene>
    <name evidence="8" type="primary">ccsG</name>
    <name evidence="8" type="ORF">LSUE1_G008765</name>
</gene>
<evidence type="ECO:0000256" key="7">
    <source>
        <dbReference type="RuleBase" id="RU000461"/>
    </source>
</evidence>
<dbReference type="InterPro" id="IPR017972">
    <property type="entry name" value="Cyt_P450_CS"/>
</dbReference>
<keyword evidence="3 6" id="KW-0479">Metal-binding</keyword>
<evidence type="ECO:0000313" key="9">
    <source>
        <dbReference type="Proteomes" id="UP000469558"/>
    </source>
</evidence>
<dbReference type="PROSITE" id="PS00086">
    <property type="entry name" value="CYTOCHROME_P450"/>
    <property type="match status" value="1"/>
</dbReference>
<dbReference type="SUPFAM" id="SSF48264">
    <property type="entry name" value="Cytochrome P450"/>
    <property type="match status" value="1"/>
</dbReference>
<dbReference type="CDD" id="cd11041">
    <property type="entry name" value="CYP503A1-like"/>
    <property type="match status" value="1"/>
</dbReference>
<dbReference type="GO" id="GO:0020037">
    <property type="term" value="F:heme binding"/>
    <property type="evidence" value="ECO:0007669"/>
    <property type="project" value="InterPro"/>
</dbReference>
<dbReference type="Gene3D" id="1.10.630.10">
    <property type="entry name" value="Cytochrome P450"/>
    <property type="match status" value="1"/>
</dbReference>
<evidence type="ECO:0000256" key="1">
    <source>
        <dbReference type="ARBA" id="ARBA00001971"/>
    </source>
</evidence>
<dbReference type="GO" id="GO:0005506">
    <property type="term" value="F:iron ion binding"/>
    <property type="evidence" value="ECO:0007669"/>
    <property type="project" value="InterPro"/>
</dbReference>
<keyword evidence="5 6" id="KW-0408">Iron</keyword>
<organism evidence="8 9">
    <name type="scientific">Lachnellula suecica</name>
    <dbReference type="NCBI Taxonomy" id="602035"/>
    <lineage>
        <taxon>Eukaryota</taxon>
        <taxon>Fungi</taxon>
        <taxon>Dikarya</taxon>
        <taxon>Ascomycota</taxon>
        <taxon>Pezizomycotina</taxon>
        <taxon>Leotiomycetes</taxon>
        <taxon>Helotiales</taxon>
        <taxon>Lachnaceae</taxon>
        <taxon>Lachnellula</taxon>
    </lineage>
</organism>
<dbReference type="AlphaFoldDB" id="A0A8T9C420"/>
<comment type="similarity">
    <text evidence="2 7">Belongs to the cytochrome P450 family.</text>
</comment>
<keyword evidence="9" id="KW-1185">Reference proteome</keyword>
<dbReference type="InterPro" id="IPR001128">
    <property type="entry name" value="Cyt_P450"/>
</dbReference>
<reference evidence="8 9" key="1">
    <citation type="submission" date="2018-05" db="EMBL/GenBank/DDBJ databases">
        <title>Genome sequencing and assembly of the regulated plant pathogen Lachnellula willkommii and related sister species for the development of diagnostic species identification markers.</title>
        <authorList>
            <person name="Giroux E."/>
            <person name="Bilodeau G."/>
        </authorList>
    </citation>
    <scope>NUCLEOTIDE SEQUENCE [LARGE SCALE GENOMIC DNA]</scope>
    <source>
        <strain evidence="8 9">CBS 268.59</strain>
    </source>
</reference>
<dbReference type="InterPro" id="IPR036396">
    <property type="entry name" value="Cyt_P450_sf"/>
</dbReference>
<keyword evidence="7 8" id="KW-0503">Monooxygenase</keyword>
<evidence type="ECO:0000256" key="4">
    <source>
        <dbReference type="ARBA" id="ARBA00023002"/>
    </source>
</evidence>
<keyword evidence="4 7" id="KW-0560">Oxidoreductase</keyword>
<evidence type="ECO:0000256" key="2">
    <source>
        <dbReference type="ARBA" id="ARBA00010617"/>
    </source>
</evidence>